<dbReference type="VEuPathDB" id="VectorBase:AEPI000959"/>
<dbReference type="AlphaFoldDB" id="A0A182P225"/>
<proteinExistence type="predicted"/>
<accession>A0A182P225</accession>
<reference evidence="1" key="2">
    <citation type="submission" date="2020-05" db="UniProtKB">
        <authorList>
            <consortium name="EnsemblMetazoa"/>
        </authorList>
    </citation>
    <scope>IDENTIFICATION</scope>
    <source>
        <strain evidence="1">Epiroticus2</strain>
    </source>
</reference>
<evidence type="ECO:0000313" key="2">
    <source>
        <dbReference type="Proteomes" id="UP000075885"/>
    </source>
</evidence>
<evidence type="ECO:0000313" key="1">
    <source>
        <dbReference type="EnsemblMetazoa" id="AEPI000959-PA"/>
    </source>
</evidence>
<dbReference type="EnsemblMetazoa" id="AEPI000959-RA">
    <property type="protein sequence ID" value="AEPI000959-PA"/>
    <property type="gene ID" value="AEPI000959"/>
</dbReference>
<keyword evidence="2" id="KW-1185">Reference proteome</keyword>
<name>A0A182P225_9DIPT</name>
<reference evidence="2" key="1">
    <citation type="submission" date="2013-03" db="EMBL/GenBank/DDBJ databases">
        <title>The Genome Sequence of Anopheles epiroticus epiroticus2.</title>
        <authorList>
            <consortium name="The Broad Institute Genomics Platform"/>
            <person name="Neafsey D.E."/>
            <person name="Howell P."/>
            <person name="Walker B."/>
            <person name="Young S.K."/>
            <person name="Zeng Q."/>
            <person name="Gargeya S."/>
            <person name="Fitzgerald M."/>
            <person name="Haas B."/>
            <person name="Abouelleil A."/>
            <person name="Allen A.W."/>
            <person name="Alvarado L."/>
            <person name="Arachchi H.M."/>
            <person name="Berlin A.M."/>
            <person name="Chapman S.B."/>
            <person name="Gainer-Dewar J."/>
            <person name="Goldberg J."/>
            <person name="Griggs A."/>
            <person name="Gujja S."/>
            <person name="Hansen M."/>
            <person name="Howarth C."/>
            <person name="Imamovic A."/>
            <person name="Ireland A."/>
            <person name="Larimer J."/>
            <person name="McCowan C."/>
            <person name="Murphy C."/>
            <person name="Pearson M."/>
            <person name="Poon T.W."/>
            <person name="Priest M."/>
            <person name="Roberts A."/>
            <person name="Saif S."/>
            <person name="Shea T."/>
            <person name="Sisk P."/>
            <person name="Sykes S."/>
            <person name="Wortman J."/>
            <person name="Nusbaum C."/>
            <person name="Birren B."/>
        </authorList>
    </citation>
    <scope>NUCLEOTIDE SEQUENCE [LARGE SCALE GENOMIC DNA]</scope>
    <source>
        <strain evidence="2">Epiroticus2</strain>
    </source>
</reference>
<dbReference type="Proteomes" id="UP000075885">
    <property type="component" value="Unassembled WGS sequence"/>
</dbReference>
<sequence>MDKGEPRPDFALDRTLFGTGRVLGAINDTQLVVAEINSRLYITLNSSYPLLDTVYGVIRGLGSSVSTLLDGVLNPLETLAPTDDSDEVELFDDIEQAIESLRMFTTVQLVTANNDLRMALGVFLPAQLEDVFGRVGDGLQELNNALLALKTAITAILNFSSEESGECPPKPIRPKLVYRVVYAVRTLKAYLPAVTYTLTTTVENIAKADLFLVRLAEETEDVQDPDQYVDLVLATTNVVASAVATTMLEVVGRLGSVTSSISMLTNITSLMEYSQVEAVLSSFETVLMRINAAEGMFNASLVDIATELTSVLTPDADTPTVDNAEVVATLVTTLVAGGPYARFCFYKYSELLFGLANTGLIGVEQCISREMMNLQQVRALMQQQAALLLLDLNGYLEELAKCNRVPTASKRGNCVGEVVTYYMSIETSFGQILDNLYSTGAAGANGVKNRLAACVAVLEFTVGDEAASSLNAEILECAANGPEVIEN</sequence>
<organism evidence="1 2">
    <name type="scientific">Anopheles epiroticus</name>
    <dbReference type="NCBI Taxonomy" id="199890"/>
    <lineage>
        <taxon>Eukaryota</taxon>
        <taxon>Metazoa</taxon>
        <taxon>Ecdysozoa</taxon>
        <taxon>Arthropoda</taxon>
        <taxon>Hexapoda</taxon>
        <taxon>Insecta</taxon>
        <taxon>Pterygota</taxon>
        <taxon>Neoptera</taxon>
        <taxon>Endopterygota</taxon>
        <taxon>Diptera</taxon>
        <taxon>Nematocera</taxon>
        <taxon>Culicoidea</taxon>
        <taxon>Culicidae</taxon>
        <taxon>Anophelinae</taxon>
        <taxon>Anopheles</taxon>
    </lineage>
</organism>
<protein>
    <submittedName>
        <fullName evidence="1">Uncharacterized protein</fullName>
    </submittedName>
</protein>